<dbReference type="Pfam" id="PF00005">
    <property type="entry name" value="ABC_tran"/>
    <property type="match status" value="1"/>
</dbReference>
<evidence type="ECO:0000313" key="10">
    <source>
        <dbReference type="Proteomes" id="UP000293142"/>
    </source>
</evidence>
<dbReference type="RefSeq" id="WP_131017476.1">
    <property type="nucleotide sequence ID" value="NZ_SIRE01000028.1"/>
</dbReference>
<protein>
    <submittedName>
        <fullName evidence="9">ABC transporter ATP-binding protein</fullName>
    </submittedName>
</protein>
<evidence type="ECO:0000256" key="1">
    <source>
        <dbReference type="ARBA" id="ARBA00004202"/>
    </source>
</evidence>
<dbReference type="InterPro" id="IPR003593">
    <property type="entry name" value="AAA+_ATPase"/>
</dbReference>
<dbReference type="GO" id="GO:0015833">
    <property type="term" value="P:peptide transport"/>
    <property type="evidence" value="ECO:0007669"/>
    <property type="project" value="InterPro"/>
</dbReference>
<organism evidence="9 10">
    <name type="scientific">Paenibacillus thalictri</name>
    <dbReference type="NCBI Taxonomy" id="2527873"/>
    <lineage>
        <taxon>Bacteria</taxon>
        <taxon>Bacillati</taxon>
        <taxon>Bacillota</taxon>
        <taxon>Bacilli</taxon>
        <taxon>Bacillales</taxon>
        <taxon>Paenibacillaceae</taxon>
        <taxon>Paenibacillus</taxon>
    </lineage>
</organism>
<keyword evidence="10" id="KW-1185">Reference proteome</keyword>
<feature type="domain" description="ABC transporter" evidence="8">
    <location>
        <begin position="6"/>
        <end position="256"/>
    </location>
</feature>
<comment type="subcellular location">
    <subcellularLocation>
        <location evidence="1">Cell membrane</location>
        <topology evidence="1">Peripheral membrane protein</topology>
    </subcellularLocation>
</comment>
<comment type="similarity">
    <text evidence="2">Belongs to the ABC transporter superfamily.</text>
</comment>
<dbReference type="InterPro" id="IPR027417">
    <property type="entry name" value="P-loop_NTPase"/>
</dbReference>
<proteinExistence type="inferred from homology"/>
<dbReference type="GO" id="GO:0016887">
    <property type="term" value="F:ATP hydrolysis activity"/>
    <property type="evidence" value="ECO:0007669"/>
    <property type="project" value="InterPro"/>
</dbReference>
<dbReference type="NCBIfam" id="TIGR01727">
    <property type="entry name" value="oligo_HPY"/>
    <property type="match status" value="1"/>
</dbReference>
<dbReference type="InterPro" id="IPR050388">
    <property type="entry name" value="ABC_Ni/Peptide_Import"/>
</dbReference>
<dbReference type="AlphaFoldDB" id="A0A4Q9DIE9"/>
<dbReference type="Proteomes" id="UP000293142">
    <property type="component" value="Unassembled WGS sequence"/>
</dbReference>
<dbReference type="PANTHER" id="PTHR43297:SF2">
    <property type="entry name" value="DIPEPTIDE TRANSPORT ATP-BINDING PROTEIN DPPD"/>
    <property type="match status" value="1"/>
</dbReference>
<dbReference type="OrthoDB" id="9802264at2"/>
<keyword evidence="4" id="KW-1003">Cell membrane</keyword>
<reference evidence="9 10" key="1">
    <citation type="submission" date="2019-02" db="EMBL/GenBank/DDBJ databases">
        <title>Paenibacillus sp. nov., isolated from surface-sterilized tissue of Thalictrum simplex L.</title>
        <authorList>
            <person name="Tuo L."/>
        </authorList>
    </citation>
    <scope>NUCLEOTIDE SEQUENCE [LARGE SCALE GENOMIC DNA]</scope>
    <source>
        <strain evidence="9 10">N2SHLJ1</strain>
    </source>
</reference>
<dbReference type="FunFam" id="3.40.50.300:FF:000016">
    <property type="entry name" value="Oligopeptide ABC transporter ATP-binding component"/>
    <property type="match status" value="1"/>
</dbReference>
<keyword evidence="5" id="KW-0547">Nucleotide-binding</keyword>
<name>A0A4Q9DIE9_9BACL</name>
<keyword evidence="6 9" id="KW-0067">ATP-binding</keyword>
<dbReference type="GO" id="GO:0005524">
    <property type="term" value="F:ATP binding"/>
    <property type="evidence" value="ECO:0007669"/>
    <property type="project" value="UniProtKB-KW"/>
</dbReference>
<dbReference type="PROSITE" id="PS00211">
    <property type="entry name" value="ABC_TRANSPORTER_1"/>
    <property type="match status" value="1"/>
</dbReference>
<dbReference type="Gene3D" id="3.40.50.300">
    <property type="entry name" value="P-loop containing nucleotide triphosphate hydrolases"/>
    <property type="match status" value="1"/>
</dbReference>
<comment type="caution">
    <text evidence="9">The sequence shown here is derived from an EMBL/GenBank/DDBJ whole genome shotgun (WGS) entry which is preliminary data.</text>
</comment>
<dbReference type="Pfam" id="PF08352">
    <property type="entry name" value="oligo_HPY"/>
    <property type="match status" value="1"/>
</dbReference>
<dbReference type="InterPro" id="IPR013563">
    <property type="entry name" value="Oligopep_ABC_C"/>
</dbReference>
<dbReference type="GO" id="GO:0005886">
    <property type="term" value="C:plasma membrane"/>
    <property type="evidence" value="ECO:0007669"/>
    <property type="project" value="UniProtKB-SubCell"/>
</dbReference>
<evidence type="ECO:0000313" key="9">
    <source>
        <dbReference type="EMBL" id="TBL71061.1"/>
    </source>
</evidence>
<dbReference type="PROSITE" id="PS50893">
    <property type="entry name" value="ABC_TRANSPORTER_2"/>
    <property type="match status" value="1"/>
</dbReference>
<evidence type="ECO:0000256" key="5">
    <source>
        <dbReference type="ARBA" id="ARBA00022741"/>
    </source>
</evidence>
<dbReference type="PANTHER" id="PTHR43297">
    <property type="entry name" value="OLIGOPEPTIDE TRANSPORT ATP-BINDING PROTEIN APPD"/>
    <property type="match status" value="1"/>
</dbReference>
<evidence type="ECO:0000256" key="4">
    <source>
        <dbReference type="ARBA" id="ARBA00022475"/>
    </source>
</evidence>
<dbReference type="InterPro" id="IPR003439">
    <property type="entry name" value="ABC_transporter-like_ATP-bd"/>
</dbReference>
<sequence>MNEPLLKVEQLTIGYASKRERVDILKNIGFTVGHGETLGIVGESGCGKSLTSLAVMGLLADPLKVQAGAIRYGDTDLAALSKKQMNRFRGKQISMIFQEPMTSLNPVFTIGDQIGEAIRTHLDTPKAEVEGQVADLLKLVGIPSPEKRIRDYPHQLSGGMRQRAMIAMALSCRPKLLIADEPTTALDVTIQAQILGLLHDIRQKTNMSMMFITHDLGVLSQMADRIIVMYGGRIVETADMRSLFEQPLHPYTQGLWKAIPGKSQAKQRLYNIPGTVPDPRDKTPGCRFASRCPHAELSCRESEPPLLPAAAEHEVACFLYAEKGGGRYEGAAAQS</sequence>
<keyword evidence="3" id="KW-0813">Transport</keyword>
<gene>
    <name evidence="9" type="ORF">EYB31_31450</name>
</gene>
<dbReference type="SMART" id="SM00382">
    <property type="entry name" value="AAA"/>
    <property type="match status" value="1"/>
</dbReference>
<keyword evidence="7" id="KW-0472">Membrane</keyword>
<dbReference type="CDD" id="cd03257">
    <property type="entry name" value="ABC_NikE_OppD_transporters"/>
    <property type="match status" value="1"/>
</dbReference>
<dbReference type="SUPFAM" id="SSF52540">
    <property type="entry name" value="P-loop containing nucleoside triphosphate hydrolases"/>
    <property type="match status" value="1"/>
</dbReference>
<accession>A0A4Q9DIE9</accession>
<evidence type="ECO:0000259" key="8">
    <source>
        <dbReference type="PROSITE" id="PS50893"/>
    </source>
</evidence>
<evidence type="ECO:0000256" key="3">
    <source>
        <dbReference type="ARBA" id="ARBA00022448"/>
    </source>
</evidence>
<dbReference type="InterPro" id="IPR017871">
    <property type="entry name" value="ABC_transporter-like_CS"/>
</dbReference>
<evidence type="ECO:0000256" key="2">
    <source>
        <dbReference type="ARBA" id="ARBA00005417"/>
    </source>
</evidence>
<evidence type="ECO:0000256" key="7">
    <source>
        <dbReference type="ARBA" id="ARBA00023136"/>
    </source>
</evidence>
<dbReference type="EMBL" id="SIRE01000028">
    <property type="protein sequence ID" value="TBL71061.1"/>
    <property type="molecule type" value="Genomic_DNA"/>
</dbReference>
<evidence type="ECO:0000256" key="6">
    <source>
        <dbReference type="ARBA" id="ARBA00022840"/>
    </source>
</evidence>